<feature type="region of interest" description="Disordered" evidence="5">
    <location>
        <begin position="76"/>
        <end position="115"/>
    </location>
</feature>
<comment type="caution">
    <text evidence="6">The sequence shown here is derived from an EMBL/GenBank/DDBJ whole genome shotgun (WGS) entry which is preliminary data.</text>
</comment>
<feature type="compositionally biased region" description="Low complexity" evidence="5">
    <location>
        <begin position="94"/>
        <end position="105"/>
    </location>
</feature>
<evidence type="ECO:0000256" key="1">
    <source>
        <dbReference type="ARBA" id="ARBA00004613"/>
    </source>
</evidence>
<proteinExistence type="inferred from homology"/>
<dbReference type="SUPFAM" id="SSF50685">
    <property type="entry name" value="Barwin-like endoglucanases"/>
    <property type="match status" value="1"/>
</dbReference>
<keyword evidence="7" id="KW-1185">Reference proteome</keyword>
<dbReference type="PANTHER" id="PTHR33191">
    <property type="entry name" value="RIPENING-RELATED PROTEIN 2-RELATED"/>
    <property type="match status" value="1"/>
</dbReference>
<dbReference type="GO" id="GO:0005576">
    <property type="term" value="C:extracellular region"/>
    <property type="evidence" value="ECO:0007669"/>
    <property type="project" value="UniProtKB-SubCell"/>
</dbReference>
<accession>A0A6A4M0Z3</accession>
<dbReference type="EMBL" id="QEFC01000980">
    <property type="protein sequence ID" value="KAE9461249.1"/>
    <property type="molecule type" value="Genomic_DNA"/>
</dbReference>
<organism evidence="6 7">
    <name type="scientific">Rhododendron williamsianum</name>
    <dbReference type="NCBI Taxonomy" id="262921"/>
    <lineage>
        <taxon>Eukaryota</taxon>
        <taxon>Viridiplantae</taxon>
        <taxon>Streptophyta</taxon>
        <taxon>Embryophyta</taxon>
        <taxon>Tracheophyta</taxon>
        <taxon>Spermatophyta</taxon>
        <taxon>Magnoliopsida</taxon>
        <taxon>eudicotyledons</taxon>
        <taxon>Gunneridae</taxon>
        <taxon>Pentapetalae</taxon>
        <taxon>asterids</taxon>
        <taxon>Ericales</taxon>
        <taxon>Ericaceae</taxon>
        <taxon>Ericoideae</taxon>
        <taxon>Rhodoreae</taxon>
        <taxon>Rhododendron</taxon>
    </lineage>
</organism>
<comment type="similarity">
    <text evidence="2">Belongs to the kiwellin family.</text>
</comment>
<protein>
    <submittedName>
        <fullName evidence="6">Uncharacterized protein</fullName>
    </submittedName>
</protein>
<dbReference type="PANTHER" id="PTHR33191:SF9">
    <property type="entry name" value="RIPENING-RELATED PROTEIN 2-RELATED"/>
    <property type="match status" value="1"/>
</dbReference>
<evidence type="ECO:0000313" key="7">
    <source>
        <dbReference type="Proteomes" id="UP000428333"/>
    </source>
</evidence>
<reference evidence="6 7" key="1">
    <citation type="journal article" date="2019" name="Genome Biol. Evol.">
        <title>The Rhododendron genome and chromosomal organization provide insight into shared whole-genome duplications across the heath family (Ericaceae).</title>
        <authorList>
            <person name="Soza V.L."/>
            <person name="Lindsley D."/>
            <person name="Waalkes A."/>
            <person name="Ramage E."/>
            <person name="Patwardhan R.P."/>
            <person name="Burton J.N."/>
            <person name="Adey A."/>
            <person name="Kumar A."/>
            <person name="Qiu R."/>
            <person name="Shendure J."/>
            <person name="Hall B."/>
        </authorList>
    </citation>
    <scope>NUCLEOTIDE SEQUENCE [LARGE SCALE GENOMIC DNA]</scope>
    <source>
        <strain evidence="6">RSF 1966-606</strain>
    </source>
</reference>
<dbReference type="AlphaFoldDB" id="A0A6A4M0Z3"/>
<comment type="subcellular location">
    <subcellularLocation>
        <location evidence="1">Secreted</location>
    </subcellularLocation>
</comment>
<dbReference type="InterPro" id="IPR039271">
    <property type="entry name" value="Kiwellin-like"/>
</dbReference>
<evidence type="ECO:0000256" key="3">
    <source>
        <dbReference type="ARBA" id="ARBA00022525"/>
    </source>
</evidence>
<name>A0A6A4M0Z3_9ERIC</name>
<evidence type="ECO:0000256" key="5">
    <source>
        <dbReference type="SAM" id="MobiDB-lite"/>
    </source>
</evidence>
<feature type="non-terminal residue" evidence="6">
    <location>
        <position position="1"/>
    </location>
</feature>
<evidence type="ECO:0000313" key="6">
    <source>
        <dbReference type="EMBL" id="KAE9461249.1"/>
    </source>
</evidence>
<dbReference type="Gene3D" id="2.40.40.10">
    <property type="entry name" value="RlpA-like domain"/>
    <property type="match status" value="1"/>
</dbReference>
<dbReference type="CDD" id="cd22270">
    <property type="entry name" value="DPBB_kiwellin-like"/>
    <property type="match status" value="1"/>
</dbReference>
<sequence>MAKQLEDLKFKQVQQVSEVRVEEVCALCECPGHLVTACPAFPMIKEVYHSNQAEVNMLNSVGSVFKYLQSWVGPKPTSGLEGSKSPGATPGTTSAAVSPAVLASSRPNDPIPLPTSVASRDPIDLIIGGSWTSPAGEGNVPFQPQVNAIGIHFVGDSSDLSNLNPSLEEAKVITTLRSGKVIDKDLPPKQKSVPPPVPVAAPAVVPDLGSVLEEEKKAESPEVVLPAFRLILSSNYPLTDSTGGLVCIGGKCKDVGTHICTLESDHRNCEPSGSTTLFNGTVCLFYDCSPPVLTRGSTPAKLKYRDFQYSFPSECDGKLYPAMERVAAMSTGWFNRGSRCGQMIRVFGGDGRSVVAEVVDECVSFRGCDEESEGKPPCGNDIIEGSEAVWKGLGLNNNDYSDGVNVT</sequence>
<gene>
    <name evidence="6" type="ORF">C3L33_06842</name>
</gene>
<dbReference type="OrthoDB" id="406505at2759"/>
<dbReference type="Proteomes" id="UP000428333">
    <property type="component" value="Linkage Group LG04"/>
</dbReference>
<dbReference type="InterPro" id="IPR036908">
    <property type="entry name" value="RlpA-like_sf"/>
</dbReference>
<evidence type="ECO:0000256" key="2">
    <source>
        <dbReference type="ARBA" id="ARBA00005592"/>
    </source>
</evidence>
<dbReference type="Pfam" id="PF24300">
    <property type="entry name" value="KWL1"/>
    <property type="match status" value="1"/>
</dbReference>
<keyword evidence="4" id="KW-0732">Signal</keyword>
<keyword evidence="3" id="KW-0964">Secreted</keyword>
<evidence type="ECO:0000256" key="4">
    <source>
        <dbReference type="ARBA" id="ARBA00022729"/>
    </source>
</evidence>